<accession>A0A1M6SAS7</accession>
<gene>
    <name evidence="1" type="ORF">C6Y28_08035</name>
</gene>
<sequence length="108" mass="12079">MSTFKEMVASDIPAFLNADEFAETHELNGKKYTCIVQSPKEDAMFQTQEIYSGFESTHGQVIIIHIAKDDYGEVPAEGESFTVDGDYCLVDNVIDDMGILTMTLHKNH</sequence>
<protein>
    <submittedName>
        <fullName evidence="1">Uncharacterized protein</fullName>
    </submittedName>
</protein>
<evidence type="ECO:0000313" key="2">
    <source>
        <dbReference type="Proteomes" id="UP000238358"/>
    </source>
</evidence>
<evidence type="ECO:0000313" key="1">
    <source>
        <dbReference type="EMBL" id="AVO27556.1"/>
    </source>
</evidence>
<dbReference type="Proteomes" id="UP000238358">
    <property type="component" value="Chromosome"/>
</dbReference>
<dbReference type="GeneID" id="97492059"/>
<reference evidence="1 2" key="1">
    <citation type="journal article" date="2018" name="Genome Announc.">
        <title>Complete genomes of two Megasphaera elsdenii strains, NCIMB 702410 and ATCC 25940.</title>
        <authorList>
            <person name="Hatmaker E.A."/>
            <person name="O'Dell K."/>
            <person name="Riley L.A."/>
            <person name="Klingeman D.M."/>
            <person name="Guss A.M."/>
        </authorList>
    </citation>
    <scope>NUCLEOTIDE SEQUENCE [LARGE SCALE GENOMIC DNA]</scope>
    <source>
        <strain evidence="1 2">NCIMB702410</strain>
    </source>
</reference>
<proteinExistence type="predicted"/>
<dbReference type="AlphaFoldDB" id="A0A1M6SAS7"/>
<name>A0A1M6SAS7_MEGEL</name>
<dbReference type="EMBL" id="CP027569">
    <property type="protein sequence ID" value="AVO27556.1"/>
    <property type="molecule type" value="Genomic_DNA"/>
</dbReference>
<organism evidence="1 2">
    <name type="scientific">Megasphaera elsdenii</name>
    <dbReference type="NCBI Taxonomy" id="907"/>
    <lineage>
        <taxon>Bacteria</taxon>
        <taxon>Bacillati</taxon>
        <taxon>Bacillota</taxon>
        <taxon>Negativicutes</taxon>
        <taxon>Veillonellales</taxon>
        <taxon>Veillonellaceae</taxon>
        <taxon>Megasphaera</taxon>
    </lineage>
</organism>
<dbReference type="RefSeq" id="WP_014016054.1">
    <property type="nucleotide sequence ID" value="NZ_CAMIZF010000042.1"/>
</dbReference>
<dbReference type="OrthoDB" id="9802430at2"/>